<keyword evidence="3" id="KW-1185">Reference proteome</keyword>
<name>A0A6N7KHW8_9ACTN</name>
<dbReference type="CDD" id="cd05379">
    <property type="entry name" value="CAP_bacterial"/>
    <property type="match status" value="1"/>
</dbReference>
<gene>
    <name evidence="2" type="ORF">F7Q99_01975</name>
</gene>
<proteinExistence type="predicted"/>
<dbReference type="PANTHER" id="PTHR31157:SF1">
    <property type="entry name" value="SCP DOMAIN-CONTAINING PROTEIN"/>
    <property type="match status" value="1"/>
</dbReference>
<evidence type="ECO:0000313" key="3">
    <source>
        <dbReference type="Proteomes" id="UP000450000"/>
    </source>
</evidence>
<dbReference type="PANTHER" id="PTHR31157">
    <property type="entry name" value="SCP DOMAIN-CONTAINING PROTEIN"/>
    <property type="match status" value="1"/>
</dbReference>
<dbReference type="InterPro" id="IPR035940">
    <property type="entry name" value="CAP_sf"/>
</dbReference>
<dbReference type="SUPFAM" id="SSF55797">
    <property type="entry name" value="PR-1-like"/>
    <property type="match status" value="1"/>
</dbReference>
<protein>
    <submittedName>
        <fullName evidence="2">CAP domain-containing protein</fullName>
    </submittedName>
</protein>
<dbReference type="InterPro" id="IPR014044">
    <property type="entry name" value="CAP_dom"/>
</dbReference>
<dbReference type="Gene3D" id="3.40.33.10">
    <property type="entry name" value="CAP"/>
    <property type="match status" value="1"/>
</dbReference>
<accession>A0A6N7KHW8</accession>
<dbReference type="Proteomes" id="UP000450000">
    <property type="component" value="Unassembled WGS sequence"/>
</dbReference>
<dbReference type="EMBL" id="WBOF01000001">
    <property type="protein sequence ID" value="MQS11082.1"/>
    <property type="molecule type" value="Genomic_DNA"/>
</dbReference>
<sequence length="120" mass="13127">MKLINEERARNGVPALVVKDDLTEFAANWARHMRETGFAHSENASGAGPSLTGSRTLTGECIVMWGDASLTGEQAAEQFQKMWTESPGHHAAQINPRYTQIGVGLYHDSSGWWGVHEFAG</sequence>
<dbReference type="AlphaFoldDB" id="A0A6N7KHW8"/>
<reference evidence="2 3" key="1">
    <citation type="submission" date="2019-09" db="EMBL/GenBank/DDBJ databases">
        <title>Genome Sequences of Streptomyces kaniharaensis ATCC 21070.</title>
        <authorList>
            <person name="Zhu W."/>
            <person name="De Crecy-Lagard V."/>
            <person name="Richards N.G."/>
        </authorList>
    </citation>
    <scope>NUCLEOTIDE SEQUENCE [LARGE SCALE GENOMIC DNA]</scope>
    <source>
        <strain evidence="2 3">SF-557</strain>
    </source>
</reference>
<evidence type="ECO:0000313" key="2">
    <source>
        <dbReference type="EMBL" id="MQS11082.1"/>
    </source>
</evidence>
<dbReference type="Pfam" id="PF00188">
    <property type="entry name" value="CAP"/>
    <property type="match status" value="1"/>
</dbReference>
<feature type="domain" description="SCP" evidence="1">
    <location>
        <begin position="2"/>
        <end position="112"/>
    </location>
</feature>
<evidence type="ECO:0000259" key="1">
    <source>
        <dbReference type="Pfam" id="PF00188"/>
    </source>
</evidence>
<dbReference type="RefSeq" id="WP_195910972.1">
    <property type="nucleotide sequence ID" value="NZ_WBOF01000001.1"/>
</dbReference>
<comment type="caution">
    <text evidence="2">The sequence shown here is derived from an EMBL/GenBank/DDBJ whole genome shotgun (WGS) entry which is preliminary data.</text>
</comment>
<organism evidence="2 3">
    <name type="scientific">Streptomyces kaniharaensis</name>
    <dbReference type="NCBI Taxonomy" id="212423"/>
    <lineage>
        <taxon>Bacteria</taxon>
        <taxon>Bacillati</taxon>
        <taxon>Actinomycetota</taxon>
        <taxon>Actinomycetes</taxon>
        <taxon>Kitasatosporales</taxon>
        <taxon>Streptomycetaceae</taxon>
        <taxon>Streptomyces</taxon>
    </lineage>
</organism>